<dbReference type="RefSeq" id="WP_279251094.1">
    <property type="nucleotide sequence ID" value="NZ_SHNP01000001.1"/>
</dbReference>
<dbReference type="Gene3D" id="1.20.1250.20">
    <property type="entry name" value="MFS general substrate transporter like domains"/>
    <property type="match status" value="2"/>
</dbReference>
<evidence type="ECO:0000256" key="1">
    <source>
        <dbReference type="ARBA" id="ARBA00022692"/>
    </source>
</evidence>
<reference evidence="6" key="1">
    <citation type="submission" date="2019-02" db="EMBL/GenBank/DDBJ databases">
        <authorList>
            <person name="Li S.-H."/>
        </authorList>
    </citation>
    <scope>NUCLEOTIDE SEQUENCE</scope>
    <source>
        <strain evidence="6">IMCC8485</strain>
    </source>
</reference>
<feature type="transmembrane region" description="Helical" evidence="4">
    <location>
        <begin position="221"/>
        <end position="239"/>
    </location>
</feature>
<comment type="caution">
    <text evidence="6">The sequence shown here is derived from an EMBL/GenBank/DDBJ whole genome shotgun (WGS) entry which is preliminary data.</text>
</comment>
<dbReference type="InterPro" id="IPR036259">
    <property type="entry name" value="MFS_trans_sf"/>
</dbReference>
<dbReference type="PANTHER" id="PTHR11360">
    <property type="entry name" value="MONOCARBOXYLATE TRANSPORTER"/>
    <property type="match status" value="1"/>
</dbReference>
<feature type="transmembrane region" description="Helical" evidence="4">
    <location>
        <begin position="259"/>
        <end position="279"/>
    </location>
</feature>
<sequence>MFYGWYVVAGTFVSQLAVVGFFSYSISLLTPLIREEFGVSLEQVMYSLTAGIFTGMILQPLAGVMLDRYPVRWIIAAGTLMFAAGLWALANSSSIAQYIVIFGLTMAAANAFAGIPPSQVSISRWFTSSRGKALGISAVGTSVGGIVVPGLVAWWLQTSGWRGALENLALCTVLIVLPFVVLTIRGKPADVGLLPEKGKPGASASTDVPELTLKDIIRHPGYWQIGISVGLMLSVYISILANMAPYAAGLGVSATRASTLIMVVAIMGLLGKLAFGVAADKVNLKIGLWAAMALLVMALLLMATEPGYPLMLLAVGLLGLASGGMIPVWGLLMASVFGLVSYGRAMGLMGPLISLLVMPGFTVTGRLYDATGSYQLCLLAFSGVLVFGALFLVPLKISTLDH</sequence>
<accession>A0ABT3SPX2</accession>
<feature type="transmembrane region" description="Helical" evidence="4">
    <location>
        <begin position="286"/>
        <end position="304"/>
    </location>
</feature>
<dbReference type="PANTHER" id="PTHR11360:SF290">
    <property type="entry name" value="MONOCARBOXYLATE MFS PERMEASE"/>
    <property type="match status" value="1"/>
</dbReference>
<feature type="domain" description="Major facilitator superfamily (MFS) profile" evidence="5">
    <location>
        <begin position="1"/>
        <end position="400"/>
    </location>
</feature>
<dbReference type="InterPro" id="IPR020846">
    <property type="entry name" value="MFS_dom"/>
</dbReference>
<evidence type="ECO:0000256" key="3">
    <source>
        <dbReference type="ARBA" id="ARBA00023136"/>
    </source>
</evidence>
<evidence type="ECO:0000313" key="7">
    <source>
        <dbReference type="Proteomes" id="UP001143307"/>
    </source>
</evidence>
<feature type="transmembrane region" description="Helical" evidence="4">
    <location>
        <begin position="134"/>
        <end position="155"/>
    </location>
</feature>
<feature type="transmembrane region" description="Helical" evidence="4">
    <location>
        <begin position="44"/>
        <end position="64"/>
    </location>
</feature>
<dbReference type="Pfam" id="PF07690">
    <property type="entry name" value="MFS_1"/>
    <property type="match status" value="1"/>
</dbReference>
<gene>
    <name evidence="6" type="ORF">EYC87_00315</name>
</gene>
<keyword evidence="1 4" id="KW-0812">Transmembrane</keyword>
<evidence type="ECO:0000256" key="4">
    <source>
        <dbReference type="SAM" id="Phobius"/>
    </source>
</evidence>
<keyword evidence="3 4" id="KW-0472">Membrane</keyword>
<keyword evidence="7" id="KW-1185">Reference proteome</keyword>
<name>A0ABT3SPX2_9GAMM</name>
<organism evidence="6 7">
    <name type="scientific">Candidatus Seongchinamella marina</name>
    <dbReference type="NCBI Taxonomy" id="2518990"/>
    <lineage>
        <taxon>Bacteria</taxon>
        <taxon>Pseudomonadati</taxon>
        <taxon>Pseudomonadota</taxon>
        <taxon>Gammaproteobacteria</taxon>
        <taxon>Cellvibrionales</taxon>
        <taxon>Halieaceae</taxon>
        <taxon>Seongchinamella</taxon>
    </lineage>
</organism>
<dbReference type="EMBL" id="SHNP01000001">
    <property type="protein sequence ID" value="MCX2972026.1"/>
    <property type="molecule type" value="Genomic_DNA"/>
</dbReference>
<evidence type="ECO:0000256" key="2">
    <source>
        <dbReference type="ARBA" id="ARBA00022989"/>
    </source>
</evidence>
<feature type="transmembrane region" description="Helical" evidence="4">
    <location>
        <begin position="373"/>
        <end position="393"/>
    </location>
</feature>
<feature type="transmembrane region" description="Helical" evidence="4">
    <location>
        <begin position="5"/>
        <end position="24"/>
    </location>
</feature>
<evidence type="ECO:0000313" key="6">
    <source>
        <dbReference type="EMBL" id="MCX2972026.1"/>
    </source>
</evidence>
<feature type="transmembrane region" description="Helical" evidence="4">
    <location>
        <begin position="339"/>
        <end position="361"/>
    </location>
</feature>
<proteinExistence type="predicted"/>
<dbReference type="SUPFAM" id="SSF103473">
    <property type="entry name" value="MFS general substrate transporter"/>
    <property type="match status" value="1"/>
</dbReference>
<keyword evidence="2 4" id="KW-1133">Transmembrane helix</keyword>
<evidence type="ECO:0000259" key="5">
    <source>
        <dbReference type="PROSITE" id="PS50850"/>
    </source>
</evidence>
<feature type="transmembrane region" description="Helical" evidence="4">
    <location>
        <begin position="310"/>
        <end position="332"/>
    </location>
</feature>
<feature type="transmembrane region" description="Helical" evidence="4">
    <location>
        <begin position="71"/>
        <end position="89"/>
    </location>
</feature>
<dbReference type="InterPro" id="IPR050327">
    <property type="entry name" value="Proton-linked_MCT"/>
</dbReference>
<protein>
    <submittedName>
        <fullName evidence="6">MFS transporter</fullName>
    </submittedName>
</protein>
<dbReference type="PROSITE" id="PS50850">
    <property type="entry name" value="MFS"/>
    <property type="match status" value="1"/>
</dbReference>
<dbReference type="Proteomes" id="UP001143307">
    <property type="component" value="Unassembled WGS sequence"/>
</dbReference>
<dbReference type="InterPro" id="IPR011701">
    <property type="entry name" value="MFS"/>
</dbReference>
<feature type="transmembrane region" description="Helical" evidence="4">
    <location>
        <begin position="167"/>
        <end position="184"/>
    </location>
</feature>
<feature type="transmembrane region" description="Helical" evidence="4">
    <location>
        <begin position="95"/>
        <end position="113"/>
    </location>
</feature>